<sequence length="245" mass="28492">MKWGTKYHANYVNTLYSMVSRHLSLPFRFVCLTDDNTNLRAEIESLPIPQLDIPNGPERGWDKLVTFSDPLYDLKGQALFLDLDVVIVDNIDCFFAHNAEFPIIKDWVKKDVTGNSSVYRFTIGKHPEILENFRQNHHTIRQQVRNEQEYLSQFMAKQGQLSYWPEHWCKSFKYNCIHKGLNAWFKVPNKPADCKIVVFHGNPNPPDAIFGQGGNGIEKYCPHLGWQNIGNNLRKRLCVNTYITF</sequence>
<name>A0ABU3T0V1_9ALTE</name>
<dbReference type="RefSeq" id="WP_316027424.1">
    <property type="nucleotide sequence ID" value="NZ_JAWDIO010000002.1"/>
</dbReference>
<gene>
    <name evidence="1" type="ORF">RS130_20240</name>
</gene>
<dbReference type="SUPFAM" id="SSF53448">
    <property type="entry name" value="Nucleotide-diphospho-sugar transferases"/>
    <property type="match status" value="1"/>
</dbReference>
<proteinExistence type="predicted"/>
<reference evidence="1 2" key="1">
    <citation type="submission" date="2023-10" db="EMBL/GenBank/DDBJ databases">
        <title>Glaciecola aquimarina strain GGW-M5 nov., isolated from a coastal seawater.</title>
        <authorList>
            <person name="Bayburt H."/>
            <person name="Kim J.M."/>
            <person name="Choi B.J."/>
            <person name="Jeon C.O."/>
        </authorList>
    </citation>
    <scope>NUCLEOTIDE SEQUENCE [LARGE SCALE GENOMIC DNA]</scope>
    <source>
        <strain evidence="1 2">KCTC 32108</strain>
    </source>
</reference>
<evidence type="ECO:0000313" key="2">
    <source>
        <dbReference type="Proteomes" id="UP001247805"/>
    </source>
</evidence>
<protein>
    <submittedName>
        <fullName evidence="1">Glycosyltransferase</fullName>
    </submittedName>
</protein>
<keyword evidence="2" id="KW-1185">Reference proteome</keyword>
<dbReference type="EMBL" id="JAWDIO010000002">
    <property type="protein sequence ID" value="MDU0355906.1"/>
    <property type="molecule type" value="Genomic_DNA"/>
</dbReference>
<dbReference type="InterPro" id="IPR029044">
    <property type="entry name" value="Nucleotide-diphossugar_trans"/>
</dbReference>
<dbReference type="Proteomes" id="UP001247805">
    <property type="component" value="Unassembled WGS sequence"/>
</dbReference>
<dbReference type="Gene3D" id="3.90.550.10">
    <property type="entry name" value="Spore Coat Polysaccharide Biosynthesis Protein SpsA, Chain A"/>
    <property type="match status" value="1"/>
</dbReference>
<accession>A0ABU3T0V1</accession>
<evidence type="ECO:0000313" key="1">
    <source>
        <dbReference type="EMBL" id="MDU0355906.1"/>
    </source>
</evidence>
<comment type="caution">
    <text evidence="1">The sequence shown here is derived from an EMBL/GenBank/DDBJ whole genome shotgun (WGS) entry which is preliminary data.</text>
</comment>
<organism evidence="1 2">
    <name type="scientific">Paraglaciecola aquimarina</name>
    <dbReference type="NCBI Taxonomy" id="1235557"/>
    <lineage>
        <taxon>Bacteria</taxon>
        <taxon>Pseudomonadati</taxon>
        <taxon>Pseudomonadota</taxon>
        <taxon>Gammaproteobacteria</taxon>
        <taxon>Alteromonadales</taxon>
        <taxon>Alteromonadaceae</taxon>
        <taxon>Paraglaciecola</taxon>
    </lineage>
</organism>